<dbReference type="Gene3D" id="1.20.1280.50">
    <property type="match status" value="1"/>
</dbReference>
<dbReference type="AlphaFoldDB" id="A0A0A9GS40"/>
<reference evidence="2" key="2">
    <citation type="journal article" date="2015" name="Data Brief">
        <title>Shoot transcriptome of the giant reed, Arundo donax.</title>
        <authorList>
            <person name="Barrero R.A."/>
            <person name="Guerrero F.D."/>
            <person name="Moolhuijzen P."/>
            <person name="Goolsby J.A."/>
            <person name="Tidwell J."/>
            <person name="Bellgard S.E."/>
            <person name="Bellgard M.I."/>
        </authorList>
    </citation>
    <scope>NUCLEOTIDE SEQUENCE</scope>
    <source>
        <tissue evidence="2">Shoot tissue taken approximately 20 cm above the soil surface</tissue>
    </source>
</reference>
<protein>
    <recommendedName>
        <fullName evidence="1">F-box domain-containing protein</fullName>
    </recommendedName>
</protein>
<accession>A0A0A9GS40</accession>
<sequence>MPQQHVKVYCRRKNRIDALLDEVLQLVLSFLPAWEAVRTCMLAGRWRYLWRSMPALRITSERRGGWLTEFLTENDLKQYEHLCEQSGAPQGQQHTTGSV</sequence>
<dbReference type="InterPro" id="IPR036047">
    <property type="entry name" value="F-box-like_dom_sf"/>
</dbReference>
<dbReference type="InterPro" id="IPR001810">
    <property type="entry name" value="F-box_dom"/>
</dbReference>
<organism evidence="2">
    <name type="scientific">Arundo donax</name>
    <name type="common">Giant reed</name>
    <name type="synonym">Donax arundinaceus</name>
    <dbReference type="NCBI Taxonomy" id="35708"/>
    <lineage>
        <taxon>Eukaryota</taxon>
        <taxon>Viridiplantae</taxon>
        <taxon>Streptophyta</taxon>
        <taxon>Embryophyta</taxon>
        <taxon>Tracheophyta</taxon>
        <taxon>Spermatophyta</taxon>
        <taxon>Magnoliopsida</taxon>
        <taxon>Liliopsida</taxon>
        <taxon>Poales</taxon>
        <taxon>Poaceae</taxon>
        <taxon>PACMAD clade</taxon>
        <taxon>Arundinoideae</taxon>
        <taxon>Arundineae</taxon>
        <taxon>Arundo</taxon>
    </lineage>
</organism>
<dbReference type="Pfam" id="PF00646">
    <property type="entry name" value="F-box"/>
    <property type="match status" value="1"/>
</dbReference>
<dbReference type="PANTHER" id="PTHR34223">
    <property type="entry name" value="OS11G0201299 PROTEIN"/>
    <property type="match status" value="1"/>
</dbReference>
<reference evidence="2" key="1">
    <citation type="submission" date="2014-09" db="EMBL/GenBank/DDBJ databases">
        <authorList>
            <person name="Magalhaes I.L.F."/>
            <person name="Oliveira U."/>
            <person name="Santos F.R."/>
            <person name="Vidigal T.H.D.A."/>
            <person name="Brescovit A.D."/>
            <person name="Santos A.J."/>
        </authorList>
    </citation>
    <scope>NUCLEOTIDE SEQUENCE</scope>
    <source>
        <tissue evidence="2">Shoot tissue taken approximately 20 cm above the soil surface</tissue>
    </source>
</reference>
<evidence type="ECO:0000259" key="1">
    <source>
        <dbReference type="Pfam" id="PF00646"/>
    </source>
</evidence>
<proteinExistence type="predicted"/>
<dbReference type="SUPFAM" id="SSF81383">
    <property type="entry name" value="F-box domain"/>
    <property type="match status" value="1"/>
</dbReference>
<dbReference type="InterPro" id="IPR053197">
    <property type="entry name" value="F-box_SCFL_complex_component"/>
</dbReference>
<feature type="domain" description="F-box" evidence="1">
    <location>
        <begin position="21"/>
        <end position="54"/>
    </location>
</feature>
<evidence type="ECO:0000313" key="2">
    <source>
        <dbReference type="EMBL" id="JAE23503.1"/>
    </source>
</evidence>
<dbReference type="PANTHER" id="PTHR34223:SF88">
    <property type="entry name" value="OS11G0200950 PROTEIN"/>
    <property type="match status" value="1"/>
</dbReference>
<dbReference type="EMBL" id="GBRH01174393">
    <property type="protein sequence ID" value="JAE23503.1"/>
    <property type="molecule type" value="Transcribed_RNA"/>
</dbReference>
<name>A0A0A9GS40_ARUDO</name>